<dbReference type="GO" id="GO:0005524">
    <property type="term" value="F:ATP binding"/>
    <property type="evidence" value="ECO:0007669"/>
    <property type="project" value="UniProtKB-KW"/>
</dbReference>
<dbReference type="InterPro" id="IPR027417">
    <property type="entry name" value="P-loop_NTPase"/>
</dbReference>
<dbReference type="GO" id="GO:0016887">
    <property type="term" value="F:ATP hydrolysis activity"/>
    <property type="evidence" value="ECO:0007669"/>
    <property type="project" value="InterPro"/>
</dbReference>
<dbReference type="Gene3D" id="1.20.58.760">
    <property type="entry name" value="Peptidase M41"/>
    <property type="match status" value="1"/>
</dbReference>
<feature type="domain" description="AAA+ ATPase" evidence="4">
    <location>
        <begin position="338"/>
        <end position="479"/>
    </location>
</feature>
<dbReference type="AlphaFoldDB" id="A0A934TKS1"/>
<evidence type="ECO:0000313" key="5">
    <source>
        <dbReference type="EMBL" id="MBK5927336.1"/>
    </source>
</evidence>
<keyword evidence="1" id="KW-0547">Nucleotide-binding</keyword>
<dbReference type="EMBL" id="NHSD01000234">
    <property type="protein sequence ID" value="MBK5927336.1"/>
    <property type="molecule type" value="Genomic_DNA"/>
</dbReference>
<dbReference type="Gene3D" id="3.40.50.300">
    <property type="entry name" value="P-loop containing nucleotide triphosphate hydrolases"/>
    <property type="match status" value="1"/>
</dbReference>
<dbReference type="InterPro" id="IPR000642">
    <property type="entry name" value="Peptidase_M41"/>
</dbReference>
<feature type="region of interest" description="Disordered" evidence="3">
    <location>
        <begin position="30"/>
        <end position="54"/>
    </location>
</feature>
<comment type="similarity">
    <text evidence="1">Belongs to the AAA ATPase family.</text>
</comment>
<dbReference type="GO" id="GO:0006508">
    <property type="term" value="P:proteolysis"/>
    <property type="evidence" value="ECO:0007669"/>
    <property type="project" value="InterPro"/>
</dbReference>
<name>A0A934TKS1_9RHOB</name>
<accession>A0A934TKS1</accession>
<reference evidence="5" key="2">
    <citation type="journal article" date="2020" name="Microorganisms">
        <title>Osmotic Adaptation and Compatible Solute Biosynthesis of Phototrophic Bacteria as Revealed from Genome Analyses.</title>
        <authorList>
            <person name="Imhoff J.F."/>
            <person name="Rahn T."/>
            <person name="Kunzel S."/>
            <person name="Keller A."/>
            <person name="Neulinger S.C."/>
        </authorList>
    </citation>
    <scope>NUCLEOTIDE SEQUENCE</scope>
    <source>
        <strain evidence="5">LMG 28126</strain>
    </source>
</reference>
<dbReference type="CDD" id="cd19481">
    <property type="entry name" value="RecA-like_protease"/>
    <property type="match status" value="1"/>
</dbReference>
<reference evidence="5" key="1">
    <citation type="submission" date="2017-05" db="EMBL/GenBank/DDBJ databases">
        <authorList>
            <person name="Imhoff J.F."/>
            <person name="Rahn T."/>
            <person name="Kuenzel S."/>
            <person name="Neulinger S.C."/>
        </authorList>
    </citation>
    <scope>NUCLEOTIDE SEQUENCE</scope>
    <source>
        <strain evidence="5">LMG 28126</strain>
    </source>
</reference>
<dbReference type="PROSITE" id="PS00674">
    <property type="entry name" value="AAA"/>
    <property type="match status" value="1"/>
</dbReference>
<feature type="coiled-coil region" evidence="2">
    <location>
        <begin position="671"/>
        <end position="706"/>
    </location>
</feature>
<dbReference type="GO" id="GO:0004222">
    <property type="term" value="F:metalloendopeptidase activity"/>
    <property type="evidence" value="ECO:0007669"/>
    <property type="project" value="InterPro"/>
</dbReference>
<evidence type="ECO:0000256" key="2">
    <source>
        <dbReference type="SAM" id="Coils"/>
    </source>
</evidence>
<dbReference type="SUPFAM" id="SSF140990">
    <property type="entry name" value="FtsH protease domain-like"/>
    <property type="match status" value="1"/>
</dbReference>
<dbReference type="SUPFAM" id="SSF52540">
    <property type="entry name" value="P-loop containing nucleoside triphosphate hydrolases"/>
    <property type="match status" value="1"/>
</dbReference>
<dbReference type="Pfam" id="PF01434">
    <property type="entry name" value="Peptidase_M41"/>
    <property type="match status" value="1"/>
</dbReference>
<sequence length="733" mass="77324">MSHYDTPIAGPSTTLVIRLHRLLSKARSGSDKDVCLDPELPGDPGASPRPTPQIGWSLRRAGRASLADSLSGSRRAELTAEGVDVFATAVADSPPFPDPAIELPPAQLPFMLSLARLCDDPAELAALADPMRISALAVPNAMMTGTAVEKALRRFARRTSDAEEAGISSVWVTPESYPAGKGLEDYVDDALTRGIKLVFSLAPGATLPPDISALVDHHAALRGLDRAGVVALLALTHSATGRLDLVELARRLPSDEVLATLPGRMLAAALRQPSSLKVADALARLAAAVAPVAPTPGPERPRITLAQVHGQPKAVEALGRMIADLKGWSAGRVAWPEVPNGVILDGPPGTGKTLLASGLAGSADIPLVAGSYGDWQKEGHLGDLQKAMSRFVQRARKAAPCVAFIDELDSFGSRDSAGPGRWGLHYDTKATNHLLTCLTEIRATEGVLLIAATNHRDRLDPAVARAGRFDLHLGMRLPDLAALVALLREGLGTDLPDIDLRPAAQALLGRTGADVAALLRQVRARARTAERALVAEDLHAEIEEVCPAIPDQDLRRCAVHEAGHLVAGAALGLPAAREASINVAGGQVMQPPPFLTTREDIEAVLAHLMAGRAAERLALGSVGSGAGGPPGSDLDRATQIAAAMELNFGLGSYGRVYLDPDRMLPIDGRLRAAVERHLERAEMRARDLLSQHRVTLEQVAEQLERERYLDAAQIADLLSGIAGPDRDAPMAAP</sequence>
<dbReference type="InterPro" id="IPR037219">
    <property type="entry name" value="Peptidase_M41-like"/>
</dbReference>
<dbReference type="Pfam" id="PF00004">
    <property type="entry name" value="AAA"/>
    <property type="match status" value="1"/>
</dbReference>
<evidence type="ECO:0000259" key="4">
    <source>
        <dbReference type="SMART" id="SM00382"/>
    </source>
</evidence>
<gene>
    <name evidence="5" type="ORF">CCR87_08355</name>
</gene>
<evidence type="ECO:0000313" key="6">
    <source>
        <dbReference type="Proteomes" id="UP000706333"/>
    </source>
</evidence>
<dbReference type="GO" id="GO:0004176">
    <property type="term" value="F:ATP-dependent peptidase activity"/>
    <property type="evidence" value="ECO:0007669"/>
    <property type="project" value="InterPro"/>
</dbReference>
<dbReference type="PANTHER" id="PTHR23076">
    <property type="entry name" value="METALLOPROTEASE M41 FTSH"/>
    <property type="match status" value="1"/>
</dbReference>
<evidence type="ECO:0000256" key="3">
    <source>
        <dbReference type="SAM" id="MobiDB-lite"/>
    </source>
</evidence>
<proteinExistence type="inferred from homology"/>
<dbReference type="InterPro" id="IPR003593">
    <property type="entry name" value="AAA+_ATPase"/>
</dbReference>
<organism evidence="5 6">
    <name type="scientific">Rhodobaculum claviforme</name>
    <dbReference type="NCBI Taxonomy" id="1549854"/>
    <lineage>
        <taxon>Bacteria</taxon>
        <taxon>Pseudomonadati</taxon>
        <taxon>Pseudomonadota</taxon>
        <taxon>Alphaproteobacteria</taxon>
        <taxon>Rhodobacterales</taxon>
        <taxon>Paracoccaceae</taxon>
        <taxon>Rhodobaculum</taxon>
    </lineage>
</organism>
<dbReference type="InterPro" id="IPR003960">
    <property type="entry name" value="ATPase_AAA_CS"/>
</dbReference>
<keyword evidence="1" id="KW-0067">ATP-binding</keyword>
<comment type="caution">
    <text evidence="5">The sequence shown here is derived from an EMBL/GenBank/DDBJ whole genome shotgun (WGS) entry which is preliminary data.</text>
</comment>
<dbReference type="Proteomes" id="UP000706333">
    <property type="component" value="Unassembled WGS sequence"/>
</dbReference>
<keyword evidence="6" id="KW-1185">Reference proteome</keyword>
<dbReference type="GO" id="GO:0005886">
    <property type="term" value="C:plasma membrane"/>
    <property type="evidence" value="ECO:0007669"/>
    <property type="project" value="TreeGrafter"/>
</dbReference>
<evidence type="ECO:0000256" key="1">
    <source>
        <dbReference type="RuleBase" id="RU003651"/>
    </source>
</evidence>
<dbReference type="InterPro" id="IPR003959">
    <property type="entry name" value="ATPase_AAA_core"/>
</dbReference>
<dbReference type="PANTHER" id="PTHR23076:SF97">
    <property type="entry name" value="ATP-DEPENDENT ZINC METALLOPROTEASE YME1L1"/>
    <property type="match status" value="1"/>
</dbReference>
<keyword evidence="2" id="KW-0175">Coiled coil</keyword>
<dbReference type="GO" id="GO:0030163">
    <property type="term" value="P:protein catabolic process"/>
    <property type="evidence" value="ECO:0007669"/>
    <property type="project" value="TreeGrafter"/>
</dbReference>
<dbReference type="SMART" id="SM00382">
    <property type="entry name" value="AAA"/>
    <property type="match status" value="1"/>
</dbReference>
<protein>
    <recommendedName>
        <fullName evidence="4">AAA+ ATPase domain-containing protein</fullName>
    </recommendedName>
</protein>